<keyword evidence="1" id="KW-1133">Transmembrane helix</keyword>
<reference evidence="2 3" key="1">
    <citation type="submission" date="2018-02" db="EMBL/GenBank/DDBJ databases">
        <title>Comparative genomes isolates from brazilian mangrove.</title>
        <authorList>
            <person name="Araujo J.E."/>
            <person name="Taketani R.G."/>
            <person name="Silva M.C.P."/>
            <person name="Loureco M.V."/>
            <person name="Andreote F.D."/>
        </authorList>
    </citation>
    <scope>NUCLEOTIDE SEQUENCE [LARGE SCALE GENOMIC DNA]</scope>
    <source>
        <strain evidence="2 3">NAP PRIS-MGV</strain>
    </source>
</reference>
<evidence type="ECO:0000256" key="1">
    <source>
        <dbReference type="SAM" id="Phobius"/>
    </source>
</evidence>
<evidence type="ECO:0008006" key="4">
    <source>
        <dbReference type="Google" id="ProtNLM"/>
    </source>
</evidence>
<keyword evidence="1" id="KW-0472">Membrane</keyword>
<dbReference type="Pfam" id="PF04367">
    <property type="entry name" value="DUF502"/>
    <property type="match status" value="1"/>
</dbReference>
<organism evidence="2 3">
    <name type="scientific">Blastopirellula marina</name>
    <dbReference type="NCBI Taxonomy" id="124"/>
    <lineage>
        <taxon>Bacteria</taxon>
        <taxon>Pseudomonadati</taxon>
        <taxon>Planctomycetota</taxon>
        <taxon>Planctomycetia</taxon>
        <taxon>Pirellulales</taxon>
        <taxon>Pirellulaceae</taxon>
        <taxon>Blastopirellula</taxon>
    </lineage>
</organism>
<feature type="transmembrane region" description="Helical" evidence="1">
    <location>
        <begin position="49"/>
        <end position="72"/>
    </location>
</feature>
<accession>A0A2S8FNK1</accession>
<gene>
    <name evidence="2" type="ORF">C5Y98_16205</name>
</gene>
<name>A0A2S8FNK1_9BACT</name>
<dbReference type="EMBL" id="PUIB01000017">
    <property type="protein sequence ID" value="PQO33772.1"/>
    <property type="molecule type" value="Genomic_DNA"/>
</dbReference>
<evidence type="ECO:0000313" key="2">
    <source>
        <dbReference type="EMBL" id="PQO33772.1"/>
    </source>
</evidence>
<sequence length="346" mass="38650">MGAAMDGFPEKTYRSLTRYVIKKPPTTMAKELSNMGPPPVNGFHSFRRAVLRGLAIAAPPLLTIVIFIWIFATIQNYILVPVESTARTAIVWFIQDIHRDLPDAAPEDVTTTYDSTVYHKTGNGQWVPEKIYNAVYDNLHDQLMPQTGYGVYEQYVQQVFLKRKLTIPFVLSVCILALYFAGKFLAGGLGRILWNASERQIMHRLPIIRNVYGSVKQVTDFLLNEQEIQFTRVVAVEYPRKGMWSLGFVTSESLLDIQDKAGEPVVTVLIPTSPMPATGFTINAKKSETIELNITLDQAFQFIVSCGVVVPPHQHTQGSPVAGQIQARLKPTENESVSKDVHSQNG</sequence>
<protein>
    <recommendedName>
        <fullName evidence="4">DUF502 domain-containing protein</fullName>
    </recommendedName>
</protein>
<keyword evidence="1" id="KW-0812">Transmembrane</keyword>
<feature type="transmembrane region" description="Helical" evidence="1">
    <location>
        <begin position="169"/>
        <end position="194"/>
    </location>
</feature>
<dbReference type="AlphaFoldDB" id="A0A2S8FNK1"/>
<dbReference type="Proteomes" id="UP000239388">
    <property type="component" value="Unassembled WGS sequence"/>
</dbReference>
<dbReference type="InterPro" id="IPR007462">
    <property type="entry name" value="COV1-like"/>
</dbReference>
<evidence type="ECO:0000313" key="3">
    <source>
        <dbReference type="Proteomes" id="UP000239388"/>
    </source>
</evidence>
<comment type="caution">
    <text evidence="2">The sequence shown here is derived from an EMBL/GenBank/DDBJ whole genome shotgun (WGS) entry which is preliminary data.</text>
</comment>
<dbReference type="PANTHER" id="PTHR31876">
    <property type="entry name" value="COV-LIKE PROTEIN 1"/>
    <property type="match status" value="1"/>
</dbReference>
<proteinExistence type="predicted"/>
<dbReference type="PANTHER" id="PTHR31876:SF26">
    <property type="entry name" value="PROTEIN LIKE COV 2"/>
    <property type="match status" value="1"/>
</dbReference>